<feature type="repeat" description="PPR" evidence="2">
    <location>
        <begin position="327"/>
        <end position="361"/>
    </location>
</feature>
<keyword evidence="3" id="KW-1185">Reference proteome</keyword>
<sequence>MLSHCSKPHRLLILSSLLRSQSNRFSSLAVNPSPDPSNGDASHLQPPSQESVLYVLKKLDKKPHKALEFLSCISEKHSFDPNAATRNLMLRILGRKDHLKDFWVFLRSMTSDGYSIDQGTYLTLLASFKQQKLPAECSALAKFYKDAGLKTELQNSVDGVVKAIVDADVWDDEVERCLEDLGVSWSEDLVVRVLREVRNYPMNALSFFRWAIGRQDFNHGSAAYNAVARVLGREESIEEFWSLVDEMKKKGHDMDIDTYIKLSRHFKKSKMIKDAVELYEFMMDGPYKPAIQDCGMLLRQISLSGSVDLELVYRVVRKYEAAGYSLSKVVYDGIHRCLTSTGQFDEADEILRKMKQEGFEPDNITYSQLVYGLCKAKRLEEACKVLDEMEECGCVPDVKTWTILIQGHCSAGQVEKALECMTKMIAKGCNADADLVEVMVKGLCGENKEDGAYTLIVEMVERTRVRPWQATYKYLIRELLNKRKLEEGLEILRMMKSHNFPPFADPFPSYISQFGTVGDAEEFLKALTVNNFPSSAAYLNVFKSFFKEGLDFWLSNICIQHNAWAGFLHMLLFWALENKTSNLLDRNIIHHLFFNQI</sequence>
<evidence type="ECO:0000313" key="4">
    <source>
        <dbReference type="RefSeq" id="XP_039133859.1"/>
    </source>
</evidence>
<reference evidence="4" key="1">
    <citation type="submission" date="2025-08" db="UniProtKB">
        <authorList>
            <consortium name="RefSeq"/>
        </authorList>
    </citation>
    <scope>IDENTIFICATION</scope>
</reference>
<evidence type="ECO:0000256" key="2">
    <source>
        <dbReference type="PROSITE-ProRule" id="PRU00708"/>
    </source>
</evidence>
<feature type="repeat" description="PPR" evidence="2">
    <location>
        <begin position="397"/>
        <end position="431"/>
    </location>
</feature>
<accession>A0AB40C5N8</accession>
<feature type="repeat" description="PPR" evidence="2">
    <location>
        <begin position="220"/>
        <end position="254"/>
    </location>
</feature>
<feature type="repeat" description="PPR" evidence="2">
    <location>
        <begin position="468"/>
        <end position="502"/>
    </location>
</feature>
<dbReference type="InterPro" id="IPR011990">
    <property type="entry name" value="TPR-like_helical_dom_sf"/>
</dbReference>
<dbReference type="Pfam" id="PF01535">
    <property type="entry name" value="PPR"/>
    <property type="match status" value="2"/>
</dbReference>
<feature type="repeat" description="PPR" evidence="2">
    <location>
        <begin position="362"/>
        <end position="396"/>
    </location>
</feature>
<dbReference type="Pfam" id="PF13812">
    <property type="entry name" value="PPR_3"/>
    <property type="match status" value="1"/>
</dbReference>
<evidence type="ECO:0000256" key="1">
    <source>
        <dbReference type="ARBA" id="ARBA00022737"/>
    </source>
</evidence>
<dbReference type="AlphaFoldDB" id="A0AB40C5N8"/>
<proteinExistence type="predicted"/>
<protein>
    <submittedName>
        <fullName evidence="4">Pentatricopeptide repeat-containing protein At3g48250, chloroplastic-like</fullName>
    </submittedName>
</protein>
<dbReference type="PANTHER" id="PTHR47003">
    <property type="entry name" value="OS01G0970900 PROTEIN"/>
    <property type="match status" value="1"/>
</dbReference>
<gene>
    <name evidence="4" type="primary">LOC120270859</name>
</gene>
<dbReference type="Pfam" id="PF13041">
    <property type="entry name" value="PPR_2"/>
    <property type="match status" value="1"/>
</dbReference>
<organism evidence="3 4">
    <name type="scientific">Dioscorea cayennensis subsp. rotundata</name>
    <name type="common">White Guinea yam</name>
    <name type="synonym">Dioscorea rotundata</name>
    <dbReference type="NCBI Taxonomy" id="55577"/>
    <lineage>
        <taxon>Eukaryota</taxon>
        <taxon>Viridiplantae</taxon>
        <taxon>Streptophyta</taxon>
        <taxon>Embryophyta</taxon>
        <taxon>Tracheophyta</taxon>
        <taxon>Spermatophyta</taxon>
        <taxon>Magnoliopsida</taxon>
        <taxon>Liliopsida</taxon>
        <taxon>Dioscoreales</taxon>
        <taxon>Dioscoreaceae</taxon>
        <taxon>Dioscorea</taxon>
    </lineage>
</organism>
<dbReference type="InterPro" id="IPR002885">
    <property type="entry name" value="PPR_rpt"/>
</dbReference>
<dbReference type="PANTHER" id="PTHR47003:SF2">
    <property type="entry name" value="OS01G0970900 PROTEIN"/>
    <property type="match status" value="1"/>
</dbReference>
<dbReference type="RefSeq" id="XP_039133859.1">
    <property type="nucleotide sequence ID" value="XM_039277925.1"/>
</dbReference>
<dbReference type="InterPro" id="IPR044578">
    <property type="entry name" value="BIR6-like"/>
</dbReference>
<name>A0AB40C5N8_DIOCR</name>
<dbReference type="NCBIfam" id="TIGR00756">
    <property type="entry name" value="PPR"/>
    <property type="match status" value="4"/>
</dbReference>
<keyword evidence="1" id="KW-0677">Repeat</keyword>
<dbReference type="GO" id="GO:0008380">
    <property type="term" value="P:RNA splicing"/>
    <property type="evidence" value="ECO:0007669"/>
    <property type="project" value="InterPro"/>
</dbReference>
<dbReference type="Gene3D" id="1.25.40.10">
    <property type="entry name" value="Tetratricopeptide repeat domain"/>
    <property type="match status" value="3"/>
</dbReference>
<dbReference type="GeneID" id="120270859"/>
<dbReference type="Proteomes" id="UP001515500">
    <property type="component" value="Chromosome 10"/>
</dbReference>
<dbReference type="PROSITE" id="PS51375">
    <property type="entry name" value="PPR"/>
    <property type="match status" value="5"/>
</dbReference>
<evidence type="ECO:0000313" key="3">
    <source>
        <dbReference type="Proteomes" id="UP001515500"/>
    </source>
</evidence>